<evidence type="ECO:0000313" key="2">
    <source>
        <dbReference type="Proteomes" id="UP000772434"/>
    </source>
</evidence>
<name>A0A9P5UGS8_9AGAR</name>
<sequence length="406" mass="45437">MFVRCVVQMGGADLPTPDQYQYTILGGNDADAETRLAEDYPDLKTYIAGDLMKKALGISNRANEVSRIVKLFPLLETLTLRLEDTWPIVARFSIVDLLSRMPALRELNLKSFHVLQDQSDLKREEKNTDLHSISTNTVHSGLEVFSPSTQIPSNQITSLSLLVTTLDSFKPSSDAGAKSVPFPHLQTLELRGPIGMDWHTAENMFPSIHKFSQFLLGGSPAGGRIGGCQLKIFKVNDIPASLIIQSFLYAHPTIKELVFISFWNDYAEQVRPLMTELSLPNSDSTYASRMPFRVLPKLHSLKLIDLAGLPYPRGCGTHKPYEPNVTARELEQEVCGMVESRLTAGLEAETPTTVTLEMHWDWADVIHARLELLGKAGLVKGDSHQQFIRKKTWKEEHETCIHSNNT</sequence>
<dbReference type="EMBL" id="JADNRY010000003">
    <property type="protein sequence ID" value="KAF9077808.1"/>
    <property type="molecule type" value="Genomic_DNA"/>
</dbReference>
<dbReference type="Proteomes" id="UP000772434">
    <property type="component" value="Unassembled WGS sequence"/>
</dbReference>
<evidence type="ECO:0000313" key="1">
    <source>
        <dbReference type="EMBL" id="KAF9077808.1"/>
    </source>
</evidence>
<comment type="caution">
    <text evidence="1">The sequence shown here is derived from an EMBL/GenBank/DDBJ whole genome shotgun (WGS) entry which is preliminary data.</text>
</comment>
<dbReference type="Gene3D" id="3.80.10.10">
    <property type="entry name" value="Ribonuclease Inhibitor"/>
    <property type="match status" value="1"/>
</dbReference>
<dbReference type="AlphaFoldDB" id="A0A9P5UGS8"/>
<organism evidence="1 2">
    <name type="scientific">Rhodocollybia butyracea</name>
    <dbReference type="NCBI Taxonomy" id="206335"/>
    <lineage>
        <taxon>Eukaryota</taxon>
        <taxon>Fungi</taxon>
        <taxon>Dikarya</taxon>
        <taxon>Basidiomycota</taxon>
        <taxon>Agaricomycotina</taxon>
        <taxon>Agaricomycetes</taxon>
        <taxon>Agaricomycetidae</taxon>
        <taxon>Agaricales</taxon>
        <taxon>Marasmiineae</taxon>
        <taxon>Omphalotaceae</taxon>
        <taxon>Rhodocollybia</taxon>
    </lineage>
</organism>
<protein>
    <submittedName>
        <fullName evidence="1">Uncharacterized protein</fullName>
    </submittedName>
</protein>
<gene>
    <name evidence="1" type="ORF">BDP27DRAFT_1413494</name>
</gene>
<dbReference type="InterPro" id="IPR032675">
    <property type="entry name" value="LRR_dom_sf"/>
</dbReference>
<accession>A0A9P5UGS8</accession>
<keyword evidence="2" id="KW-1185">Reference proteome</keyword>
<reference evidence="1" key="1">
    <citation type="submission" date="2020-11" db="EMBL/GenBank/DDBJ databases">
        <authorList>
            <consortium name="DOE Joint Genome Institute"/>
            <person name="Ahrendt S."/>
            <person name="Riley R."/>
            <person name="Andreopoulos W."/>
            <person name="Labutti K."/>
            <person name="Pangilinan J."/>
            <person name="Ruiz-Duenas F.J."/>
            <person name="Barrasa J.M."/>
            <person name="Sanchez-Garcia M."/>
            <person name="Camarero S."/>
            <person name="Miyauchi S."/>
            <person name="Serrano A."/>
            <person name="Linde D."/>
            <person name="Babiker R."/>
            <person name="Drula E."/>
            <person name="Ayuso-Fernandez I."/>
            <person name="Pacheco R."/>
            <person name="Padilla G."/>
            <person name="Ferreira P."/>
            <person name="Barriuso J."/>
            <person name="Kellner H."/>
            <person name="Castanera R."/>
            <person name="Alfaro M."/>
            <person name="Ramirez L."/>
            <person name="Pisabarro A.G."/>
            <person name="Kuo A."/>
            <person name="Tritt A."/>
            <person name="Lipzen A."/>
            <person name="He G."/>
            <person name="Yan M."/>
            <person name="Ng V."/>
            <person name="Cullen D."/>
            <person name="Martin F."/>
            <person name="Rosso M.-N."/>
            <person name="Henrissat B."/>
            <person name="Hibbett D."/>
            <person name="Martinez A.T."/>
            <person name="Grigoriev I.V."/>
        </authorList>
    </citation>
    <scope>NUCLEOTIDE SEQUENCE</scope>
    <source>
        <strain evidence="1">AH 40177</strain>
    </source>
</reference>
<proteinExistence type="predicted"/>